<proteinExistence type="predicted"/>
<evidence type="ECO:0000313" key="2">
    <source>
        <dbReference type="Proteomes" id="UP000308886"/>
    </source>
</evidence>
<name>A0AC61QMP2_9BACT</name>
<sequence length="1059" mass="119299">MRLTKFLPLLLAILSSLPGTAQKAVYEDNHVLQINREPARAGFIPYHSTPGDRRMTLNGQWDFRWAPVPEKIEQAQWGTIAVPAIWEVSGYGTPVYSSSGYTFKVNPPFVMDEPKQAYTAFTERNPTGQYRRKFTVPAEWLSDGGHTYIRFDGVMSAFYVSVNGNRVGYSQDSCSPAEFDITSFLNKGAKENDIELTVYKYSDGSYLEDQDAWRFAGVHRSVTLFHTPALRLRDFAVRTVAADDTYRNFHLQINPKLQSLDGNDAKGYSIVATLFDADGKEVVAMKTDAEPVLNLNHKGAVMNEWYPQRGRMKFARLDTLVKNVHPWTAETPYLYTLKIQLMSPDASQPTECVTQKIGFRQLAIRQGMFLVNGKQVRFRGVNRLEHDPFKARVMTEERMLQDIRLMKQANINAVRTSHYPSTPRWYELCDSLGLYVLDEANAENHGVRGELTSTPDWNDAMMDRMIRVAERDKNHASVVFWSLGNESGYGANHSAMAGWLHEFDPTRFVHYEGAQGSVGGTEEIADPECVDVISRFYPRVMQEYLNPGVPEGSDKERAENARWEFLLGIAQRKWHINTVNGPILDQRPVLTSEYAHCMGNALGNFQEYWDEIYSNPRMLGGFIWDWVDQGIIVPAEGTVAKATGKQPSGDRRWVAYGGDFGDKPNLKAFCLNGVVKCDRELTAKYYEVQHVYSPVQFSKHGDAIYVINRNHHITLDSYKVSGQAIVNGKTRKPFDILLPEVQPGDSALLTIKGLPTKAEAGAQTLLNLTVMRDGMKVSDEQFCLSGDVLDFAKAQPMQKAGKSGMDAKALRAAVSASLFRAPTDNDKSFGNWLAKDWKKNRLDSPEVSVLEEKLNGDGSVIRVEEYKYVAGSIVVTTTFSNAADGNSKTSSPLDIVQEYEFRGELPELPRLGLQLRLPKDYEQLVYYGRGPWDTYPDRWRSCHIGLWRSKVTDEYAHYPVPQDCGNHRETSYVELATASGRKVRVTAVDAPFSFSALHYTPQDIASVRHDHELKEGDYTILTIDCAVLGIGNSSCGPGVLKKYSIDKNKKHRLHIRVAY</sequence>
<evidence type="ECO:0000313" key="1">
    <source>
        <dbReference type="EMBL" id="TGX80599.1"/>
    </source>
</evidence>
<dbReference type="EMBL" id="SRZC01000024">
    <property type="protein sequence ID" value="TGX80599.1"/>
    <property type="molecule type" value="Genomic_DNA"/>
</dbReference>
<protein>
    <submittedName>
        <fullName evidence="1">Beta-galactosidase</fullName>
    </submittedName>
</protein>
<keyword evidence="2" id="KW-1185">Reference proteome</keyword>
<comment type="caution">
    <text evidence="1">The sequence shown here is derived from an EMBL/GenBank/DDBJ whole genome shotgun (WGS) entry which is preliminary data.</text>
</comment>
<dbReference type="Proteomes" id="UP000308886">
    <property type="component" value="Unassembled WGS sequence"/>
</dbReference>
<gene>
    <name evidence="1" type="ORF">E5358_12575</name>
</gene>
<reference evidence="1" key="1">
    <citation type="submission" date="2019-04" db="EMBL/GenBank/DDBJ databases">
        <title>Microbes associate with the intestines of laboratory mice.</title>
        <authorList>
            <person name="Navarre W."/>
            <person name="Wong E."/>
            <person name="Huang K."/>
            <person name="Tropini C."/>
            <person name="Ng K."/>
            <person name="Yu B."/>
        </authorList>
    </citation>
    <scope>NUCLEOTIDE SEQUENCE</scope>
    <source>
        <strain evidence="1">NM73_A23</strain>
    </source>
</reference>
<organism evidence="1 2">
    <name type="scientific">Palleniella muris</name>
    <dbReference type="NCBI Taxonomy" id="3038145"/>
    <lineage>
        <taxon>Bacteria</taxon>
        <taxon>Pseudomonadati</taxon>
        <taxon>Bacteroidota</taxon>
        <taxon>Bacteroidia</taxon>
        <taxon>Bacteroidales</taxon>
        <taxon>Prevotellaceae</taxon>
        <taxon>Palleniella</taxon>
    </lineage>
</organism>
<accession>A0AC61QMP2</accession>